<dbReference type="InterPro" id="IPR006311">
    <property type="entry name" value="TAT_signal"/>
</dbReference>
<dbReference type="Proteomes" id="UP000464378">
    <property type="component" value="Chromosome"/>
</dbReference>
<dbReference type="PANTHER" id="PTHR43737">
    <property type="entry name" value="BLL7424 PROTEIN"/>
    <property type="match status" value="1"/>
</dbReference>
<dbReference type="InterPro" id="IPR010869">
    <property type="entry name" value="DUF1501"/>
</dbReference>
<sequence>MSTNRRDFLKTASLLGWGATVPTFLGKTAQAAPNAAKPGAKDTILVVVQLTGGNDGLNTVIPFTDPTYKKLRPTLAIPADQVRKLNDSIGLHPRMNGFADLHEDSKLCVVQGVGYPNPSQSHFRSMDIWHAASTAETLTEGWLGKSLKTLKSPSFHLAAGNESAPLALSGAPARVPSITSLEDFQLKTGGSSGVDAQAQRKLIESAAAMPTGQGNLLDFVQRTATSTYDSSKRLQEIGKNYVPKVTYPGTALAARLRLAAQLISADVGARIFYVSMDGFDTHASQAASHGNLLATFSDAISAFYRDVAAHGHGDRVMVMTFSEFGRRAGENGSEGTDHGSGAPMFLVGNRVQAGLVNAHPDLTKLDDGNLRHSMDFRQVYASVLEQWLGVPSEPILGGKFAPAAVLTRS</sequence>
<dbReference type="Pfam" id="PF07394">
    <property type="entry name" value="DUF1501"/>
    <property type="match status" value="1"/>
</dbReference>
<dbReference type="RefSeq" id="WP_162659955.1">
    <property type="nucleotide sequence ID" value="NZ_LR593887.1"/>
</dbReference>
<evidence type="ECO:0008006" key="3">
    <source>
        <dbReference type="Google" id="ProtNLM"/>
    </source>
</evidence>
<name>A0A6C2YT75_9BACT</name>
<organism evidence="1">
    <name type="scientific">Tuwongella immobilis</name>
    <dbReference type="NCBI Taxonomy" id="692036"/>
    <lineage>
        <taxon>Bacteria</taxon>
        <taxon>Pseudomonadati</taxon>
        <taxon>Planctomycetota</taxon>
        <taxon>Planctomycetia</taxon>
        <taxon>Gemmatales</taxon>
        <taxon>Gemmataceae</taxon>
        <taxon>Tuwongella</taxon>
    </lineage>
</organism>
<keyword evidence="2" id="KW-1185">Reference proteome</keyword>
<dbReference type="InParanoid" id="A0A6C2YT75"/>
<dbReference type="PANTHER" id="PTHR43737:SF1">
    <property type="entry name" value="DUF1501 DOMAIN-CONTAINING PROTEIN"/>
    <property type="match status" value="1"/>
</dbReference>
<dbReference type="AlphaFoldDB" id="A0A6C2YT75"/>
<gene>
    <name evidence="1" type="ORF">GMBLW1_42550</name>
</gene>
<accession>A0A6C2YT75</accession>
<evidence type="ECO:0000313" key="1">
    <source>
        <dbReference type="EMBL" id="VIP04938.1"/>
    </source>
</evidence>
<proteinExistence type="predicted"/>
<dbReference type="EMBL" id="LR593887">
    <property type="protein sequence ID" value="VTS07234.1"/>
    <property type="molecule type" value="Genomic_DNA"/>
</dbReference>
<protein>
    <recommendedName>
        <fullName evidence="3">DUF1501 domain-containing protein</fullName>
    </recommendedName>
</protein>
<evidence type="ECO:0000313" key="2">
    <source>
        <dbReference type="Proteomes" id="UP000464378"/>
    </source>
</evidence>
<reference evidence="1" key="1">
    <citation type="submission" date="2019-04" db="EMBL/GenBank/DDBJ databases">
        <authorList>
            <consortium name="Science for Life Laboratories"/>
        </authorList>
    </citation>
    <scope>NUCLEOTIDE SEQUENCE</scope>
    <source>
        <strain evidence="1">MBLW1</strain>
    </source>
</reference>
<dbReference type="EMBL" id="LR586016">
    <property type="protein sequence ID" value="VIP04938.1"/>
    <property type="molecule type" value="Genomic_DNA"/>
</dbReference>
<dbReference type="PROSITE" id="PS51318">
    <property type="entry name" value="TAT"/>
    <property type="match status" value="1"/>
</dbReference>
<dbReference type="KEGG" id="tim:GMBLW1_42550"/>